<dbReference type="SUPFAM" id="SSF51230">
    <property type="entry name" value="Single hybrid motif"/>
    <property type="match status" value="1"/>
</dbReference>
<evidence type="ECO:0000256" key="1">
    <source>
        <dbReference type="SAM" id="SignalP"/>
    </source>
</evidence>
<proteinExistence type="predicted"/>
<keyword evidence="3" id="KW-1185">Reference proteome</keyword>
<dbReference type="PROSITE" id="PS51257">
    <property type="entry name" value="PROKAR_LIPOPROTEIN"/>
    <property type="match status" value="1"/>
</dbReference>
<evidence type="ECO:0000313" key="2">
    <source>
        <dbReference type="EMBL" id="RFZ82658.1"/>
    </source>
</evidence>
<gene>
    <name evidence="2" type="ORF">DYU05_10765</name>
</gene>
<dbReference type="OrthoDB" id="1435302at2"/>
<protein>
    <submittedName>
        <fullName evidence="2">HlyD family efflux transporter periplasmic adaptor subunit</fullName>
    </submittedName>
</protein>
<dbReference type="Gene3D" id="2.40.50.100">
    <property type="match status" value="1"/>
</dbReference>
<organism evidence="2 3">
    <name type="scientific">Mucilaginibacter terrenus</name>
    <dbReference type="NCBI Taxonomy" id="2482727"/>
    <lineage>
        <taxon>Bacteria</taxon>
        <taxon>Pseudomonadati</taxon>
        <taxon>Bacteroidota</taxon>
        <taxon>Sphingobacteriia</taxon>
        <taxon>Sphingobacteriales</taxon>
        <taxon>Sphingobacteriaceae</taxon>
        <taxon>Mucilaginibacter</taxon>
    </lineage>
</organism>
<comment type="caution">
    <text evidence="2">The sequence shown here is derived from an EMBL/GenBank/DDBJ whole genome shotgun (WGS) entry which is preliminary data.</text>
</comment>
<dbReference type="Gene3D" id="2.40.420.20">
    <property type="match status" value="1"/>
</dbReference>
<dbReference type="GO" id="GO:1990281">
    <property type="term" value="C:efflux pump complex"/>
    <property type="evidence" value="ECO:0007669"/>
    <property type="project" value="TreeGrafter"/>
</dbReference>
<dbReference type="EMBL" id="QWDE01000002">
    <property type="protein sequence ID" value="RFZ82658.1"/>
    <property type="molecule type" value="Genomic_DNA"/>
</dbReference>
<name>A0A3E2NNU6_9SPHI</name>
<dbReference type="PANTHER" id="PTHR30469">
    <property type="entry name" value="MULTIDRUG RESISTANCE PROTEIN MDTA"/>
    <property type="match status" value="1"/>
</dbReference>
<evidence type="ECO:0000313" key="3">
    <source>
        <dbReference type="Proteomes" id="UP000260823"/>
    </source>
</evidence>
<feature type="signal peptide" evidence="1">
    <location>
        <begin position="1"/>
        <end position="21"/>
    </location>
</feature>
<dbReference type="AlphaFoldDB" id="A0A3E2NNU6"/>
<dbReference type="PANTHER" id="PTHR30469:SF15">
    <property type="entry name" value="HLYD FAMILY OF SECRETION PROTEINS"/>
    <property type="match status" value="1"/>
</dbReference>
<dbReference type="GO" id="GO:0015562">
    <property type="term" value="F:efflux transmembrane transporter activity"/>
    <property type="evidence" value="ECO:0007669"/>
    <property type="project" value="TreeGrafter"/>
</dbReference>
<sequence length="311" mass="33605">MTLYKKPLALFLACLVMTALYSCGGAKQADEEDSVESQTPVTVTTIGNSALADTIELNATSSFLQKNFVSANAIGYIQKVSVQPGHYVEKGQLMFTLKTKEAQSIGNTINVLDTTFKFSGMNNIRASRSGFVTQLLHQVGDYVQDGEQLAIISDRESFAFVLQLPYELRSVIAHNQNMTLTLPDGEKLSGHIASLMPSVDTLSQTQGIVIKVNNSHPIPENLVAKALIIKAAKSSTPSLPKSAVLSNETQNEFWVMKLINDTTAVKMPVKKGIESGGKIEILSPAFNPTDRVAVTGNYGLADTARVKIVKP</sequence>
<dbReference type="InterPro" id="IPR011053">
    <property type="entry name" value="Single_hybrid_motif"/>
</dbReference>
<keyword evidence="1" id="KW-0732">Signal</keyword>
<feature type="chain" id="PRO_5017649296" evidence="1">
    <location>
        <begin position="22"/>
        <end position="311"/>
    </location>
</feature>
<accession>A0A3E2NNU6</accession>
<reference evidence="2 3" key="1">
    <citation type="submission" date="2018-08" db="EMBL/GenBank/DDBJ databases">
        <title>Mucilaginibacter terrae sp. nov., isolated from manganese diggings.</title>
        <authorList>
            <person name="Huang Y."/>
            <person name="Zhou Z."/>
        </authorList>
    </citation>
    <scope>NUCLEOTIDE SEQUENCE [LARGE SCALE GENOMIC DNA]</scope>
    <source>
        <strain evidence="2 3">ZH6</strain>
    </source>
</reference>
<dbReference type="Proteomes" id="UP000260823">
    <property type="component" value="Unassembled WGS sequence"/>
</dbReference>